<protein>
    <submittedName>
        <fullName evidence="1">Uncharacterized protein</fullName>
    </submittedName>
</protein>
<evidence type="ECO:0000313" key="2">
    <source>
        <dbReference type="Proteomes" id="UP000636709"/>
    </source>
</evidence>
<sequence length="29" mass="3445">MIERLKQLLTSFCNLLIPLPSIRSSWEQQ</sequence>
<gene>
    <name evidence="1" type="ORF">HU200_022402</name>
</gene>
<evidence type="ECO:0000313" key="1">
    <source>
        <dbReference type="EMBL" id="KAF8722571.1"/>
    </source>
</evidence>
<organism evidence="1 2">
    <name type="scientific">Digitaria exilis</name>
    <dbReference type="NCBI Taxonomy" id="1010633"/>
    <lineage>
        <taxon>Eukaryota</taxon>
        <taxon>Viridiplantae</taxon>
        <taxon>Streptophyta</taxon>
        <taxon>Embryophyta</taxon>
        <taxon>Tracheophyta</taxon>
        <taxon>Spermatophyta</taxon>
        <taxon>Magnoliopsida</taxon>
        <taxon>Liliopsida</taxon>
        <taxon>Poales</taxon>
        <taxon>Poaceae</taxon>
        <taxon>PACMAD clade</taxon>
        <taxon>Panicoideae</taxon>
        <taxon>Panicodae</taxon>
        <taxon>Paniceae</taxon>
        <taxon>Anthephorinae</taxon>
        <taxon>Digitaria</taxon>
    </lineage>
</organism>
<comment type="caution">
    <text evidence="1">The sequence shown here is derived from an EMBL/GenBank/DDBJ whole genome shotgun (WGS) entry which is preliminary data.</text>
</comment>
<name>A0A835CDV2_9POAL</name>
<keyword evidence="2" id="KW-1185">Reference proteome</keyword>
<dbReference type="EMBL" id="JACEFO010001671">
    <property type="protein sequence ID" value="KAF8722571.1"/>
    <property type="molecule type" value="Genomic_DNA"/>
</dbReference>
<reference evidence="1" key="1">
    <citation type="submission" date="2020-07" db="EMBL/GenBank/DDBJ databases">
        <title>Genome sequence and genetic diversity analysis of an under-domesticated orphan crop, white fonio (Digitaria exilis).</title>
        <authorList>
            <person name="Bennetzen J.L."/>
            <person name="Chen S."/>
            <person name="Ma X."/>
            <person name="Wang X."/>
            <person name="Yssel A.E.J."/>
            <person name="Chaluvadi S.R."/>
            <person name="Johnson M."/>
            <person name="Gangashetty P."/>
            <person name="Hamidou F."/>
            <person name="Sanogo M.D."/>
            <person name="Zwaenepoel A."/>
            <person name="Wallace J."/>
            <person name="Van De Peer Y."/>
            <person name="Van Deynze A."/>
        </authorList>
    </citation>
    <scope>NUCLEOTIDE SEQUENCE</scope>
    <source>
        <tissue evidence="1">Leaves</tissue>
    </source>
</reference>
<accession>A0A835CDV2</accession>
<dbReference type="Proteomes" id="UP000636709">
    <property type="component" value="Unassembled WGS sequence"/>
</dbReference>
<proteinExistence type="predicted"/>
<dbReference type="AlphaFoldDB" id="A0A835CDV2"/>